<reference evidence="3 4" key="1">
    <citation type="submission" date="2021-03" db="EMBL/GenBank/DDBJ databases">
        <title>Genomic Encyclopedia of Type Strains, Phase IV (KMG-IV): sequencing the most valuable type-strain genomes for metagenomic binning, comparative biology and taxonomic classification.</title>
        <authorList>
            <person name="Goeker M."/>
        </authorList>
    </citation>
    <scope>NUCLEOTIDE SEQUENCE [LARGE SCALE GENOMIC DNA]</scope>
    <source>
        <strain evidence="3 4">DSM 101953</strain>
    </source>
</reference>
<proteinExistence type="predicted"/>
<dbReference type="PANTHER" id="PTHR34987">
    <property type="entry name" value="C, PUTATIVE (AFU_ORTHOLOGUE AFUA_3G02880)-RELATED"/>
    <property type="match status" value="1"/>
</dbReference>
<dbReference type="InterPro" id="IPR012341">
    <property type="entry name" value="6hp_glycosidase-like_sf"/>
</dbReference>
<evidence type="ECO:0000313" key="4">
    <source>
        <dbReference type="Proteomes" id="UP000773462"/>
    </source>
</evidence>
<organism evidence="3 4">
    <name type="scientific">Paenibacillus silagei</name>
    <dbReference type="NCBI Taxonomy" id="1670801"/>
    <lineage>
        <taxon>Bacteria</taxon>
        <taxon>Bacillati</taxon>
        <taxon>Bacillota</taxon>
        <taxon>Bacilli</taxon>
        <taxon>Bacillales</taxon>
        <taxon>Paenibacillaceae</taxon>
        <taxon>Paenibacillus</taxon>
    </lineage>
</organism>
<evidence type="ECO:0000259" key="1">
    <source>
        <dbReference type="Pfam" id="PF17389"/>
    </source>
</evidence>
<protein>
    <recommendedName>
        <fullName evidence="5">Alpha-L-rhamnosidase</fullName>
    </recommendedName>
</protein>
<dbReference type="Pfam" id="PF17390">
    <property type="entry name" value="Bac_rhamnosid_C"/>
    <property type="match status" value="1"/>
</dbReference>
<dbReference type="Pfam" id="PF17389">
    <property type="entry name" value="Bac_rhamnosid6H"/>
    <property type="match status" value="1"/>
</dbReference>
<accession>A0ABS4NM92</accession>
<dbReference type="Proteomes" id="UP000773462">
    <property type="component" value="Unassembled WGS sequence"/>
</dbReference>
<feature type="domain" description="Alpha-L-rhamnosidase six-hairpin glycosidase" evidence="1">
    <location>
        <begin position="334"/>
        <end position="440"/>
    </location>
</feature>
<evidence type="ECO:0008006" key="5">
    <source>
        <dbReference type="Google" id="ProtNLM"/>
    </source>
</evidence>
<feature type="domain" description="Alpha-L-rhamnosidase C-terminal" evidence="2">
    <location>
        <begin position="647"/>
        <end position="701"/>
    </location>
</feature>
<dbReference type="EMBL" id="JAGGLV010000002">
    <property type="protein sequence ID" value="MBP2110601.1"/>
    <property type="molecule type" value="Genomic_DNA"/>
</dbReference>
<dbReference type="SUPFAM" id="SSF48208">
    <property type="entry name" value="Six-hairpin glycosidases"/>
    <property type="match status" value="1"/>
</dbReference>
<gene>
    <name evidence="3" type="ORF">J2Z70_000741</name>
</gene>
<evidence type="ECO:0000313" key="3">
    <source>
        <dbReference type="EMBL" id="MBP2110601.1"/>
    </source>
</evidence>
<evidence type="ECO:0000259" key="2">
    <source>
        <dbReference type="Pfam" id="PF17390"/>
    </source>
</evidence>
<keyword evidence="4" id="KW-1185">Reference proteome</keyword>
<dbReference type="PANTHER" id="PTHR34987:SF4">
    <property type="entry name" value="ALPHA-L-RHAMNOSIDASE C-TERMINAL DOMAIN-CONTAINING PROTEIN"/>
    <property type="match status" value="1"/>
</dbReference>
<name>A0ABS4NM92_9BACL</name>
<dbReference type="InterPro" id="IPR008928">
    <property type="entry name" value="6-hairpin_glycosidase_sf"/>
</dbReference>
<dbReference type="Gene3D" id="2.60.420.10">
    <property type="entry name" value="Maltose phosphorylase, domain 3"/>
    <property type="match status" value="1"/>
</dbReference>
<dbReference type="RefSeq" id="WP_209869514.1">
    <property type="nucleotide sequence ID" value="NZ_JAGGLV010000002.1"/>
</dbReference>
<dbReference type="Gene3D" id="1.50.10.10">
    <property type="match status" value="2"/>
</dbReference>
<dbReference type="InterPro" id="IPR035396">
    <property type="entry name" value="Bac_rhamnosid6H"/>
</dbReference>
<sequence length="707" mass="79027">MEISQIAERIPQWIWHADRHGASHIELTRTFLLAEAITEVEFRIALTGSAEVEIDGVIAGRVEESAANVCAFRRIASFPERLDAGAHTIRLRIACSVFMPTAPVNIHLHERTAGCVAYLAANEFWLRTDESWSANGERAFKVCLLGEEPFGDLEDGLDWFVAGGFGDIAVSPISGCAVSMPIHMEVSSSGEKLGVTGTGRGICHVPVPARQELQIFYHVRKQAEWLEMNQWWRSMDRSALPSCVIDLGKEYNARFQLHNPSQAALIVIWNGAESLEELEHYAGLMTEVIRLEPGQTRVTLPQGLRYLRLTILAAEGEPYEVEWCAEEAAVPLNQAGTINTDSELLQRIYDISLHTNRICHQIGLWDGIKRDRLNWTYDFYMAAKADYVLWDDLAVLRRSIEELGRGTPEGSWMNDIPAYTLWWINNIWEYYLHTGDEAFVLSLQDELMRHSLQVAGNIDAQTGKLAGFSFTLMEWVPMDAGEASLGMQALLRLTGENIGKLKNYIPGLANLPEWQYPDIAGEQFLQGEQLITPLLGILSGYVSKAEAERFLGGYTLADPITPLSAYWLAECCSRLGYQDKAWEAISRVWGTMLKEGATTCWESVTLEYDGDFHDALTTYTAYDSYRISLCHSWAGTPVHWIVSRVLGVVPVEPGYRTIAFHPQPIEGISTCWGTLPTPYGTITAGWDKTAAEPFMLQVPEGVQVDGL</sequence>
<dbReference type="InterPro" id="IPR035398">
    <property type="entry name" value="Bac_rhamnosid_C"/>
</dbReference>
<comment type="caution">
    <text evidence="3">The sequence shown here is derived from an EMBL/GenBank/DDBJ whole genome shotgun (WGS) entry which is preliminary data.</text>
</comment>